<name>A0A5C0SEM4_CRATE</name>
<keyword evidence="11" id="KW-0067">ATP-binding</keyword>
<dbReference type="GO" id="GO:0005737">
    <property type="term" value="C:cytoplasm"/>
    <property type="evidence" value="ECO:0007669"/>
    <property type="project" value="UniProtKB-SubCell"/>
</dbReference>
<dbReference type="InterPro" id="IPR018165">
    <property type="entry name" value="Ala-tRNA-synth_IIc_core"/>
</dbReference>
<gene>
    <name evidence="18" type="ORF">FQB35_08385</name>
</gene>
<evidence type="ECO:0000256" key="1">
    <source>
        <dbReference type="ARBA" id="ARBA00001947"/>
    </source>
</evidence>
<dbReference type="InterPro" id="IPR018164">
    <property type="entry name" value="Ala-tRNA-synth_IIc_N"/>
</dbReference>
<keyword evidence="12" id="KW-0694">RNA-binding</keyword>
<dbReference type="SUPFAM" id="SSF50447">
    <property type="entry name" value="Translation proteins"/>
    <property type="match status" value="1"/>
</dbReference>
<dbReference type="InterPro" id="IPR018163">
    <property type="entry name" value="Thr/Ala-tRNA-synth_IIc_edit"/>
</dbReference>
<dbReference type="GO" id="GO:0046872">
    <property type="term" value="F:metal ion binding"/>
    <property type="evidence" value="ECO:0007669"/>
    <property type="project" value="UniProtKB-KW"/>
</dbReference>
<dbReference type="OrthoDB" id="9812949at2"/>
<dbReference type="Proteomes" id="UP000324646">
    <property type="component" value="Chromosome"/>
</dbReference>
<reference evidence="18 19" key="1">
    <citation type="submission" date="2019-07" db="EMBL/GenBank/DDBJ databases">
        <title>Complete genome of Crassaminicella thermophila SY095.</title>
        <authorList>
            <person name="Li X."/>
        </authorList>
    </citation>
    <scope>NUCLEOTIDE SEQUENCE [LARGE SCALE GENOMIC DNA]</scope>
    <source>
        <strain evidence="18 19">SY095</strain>
    </source>
</reference>
<dbReference type="Pfam" id="PF02272">
    <property type="entry name" value="DHHA1"/>
    <property type="match status" value="1"/>
</dbReference>
<organism evidence="18 19">
    <name type="scientific">Crassaminicella thermophila</name>
    <dbReference type="NCBI Taxonomy" id="2599308"/>
    <lineage>
        <taxon>Bacteria</taxon>
        <taxon>Bacillati</taxon>
        <taxon>Bacillota</taxon>
        <taxon>Clostridia</taxon>
        <taxon>Eubacteriales</taxon>
        <taxon>Clostridiaceae</taxon>
        <taxon>Crassaminicella</taxon>
    </lineage>
</organism>
<accession>A0A5C0SEM4</accession>
<dbReference type="SMART" id="SM00863">
    <property type="entry name" value="tRNA_SAD"/>
    <property type="match status" value="1"/>
</dbReference>
<keyword evidence="6" id="KW-0820">tRNA-binding</keyword>
<dbReference type="Gene3D" id="3.30.980.10">
    <property type="entry name" value="Threonyl-trna Synthetase, Chain A, domain 2"/>
    <property type="match status" value="1"/>
</dbReference>
<dbReference type="AlphaFoldDB" id="A0A5C0SEM4"/>
<dbReference type="Gene3D" id="3.10.310.40">
    <property type="match status" value="1"/>
</dbReference>
<keyword evidence="16" id="KW-0175">Coiled coil</keyword>
<evidence type="ECO:0000256" key="14">
    <source>
        <dbReference type="ARBA" id="ARBA00023146"/>
    </source>
</evidence>
<dbReference type="KEGG" id="crs:FQB35_08385"/>
<dbReference type="FunFam" id="3.10.310.40:FF:000001">
    <property type="entry name" value="Alanine--tRNA ligase"/>
    <property type="match status" value="1"/>
</dbReference>
<dbReference type="RefSeq" id="WP_148809547.1">
    <property type="nucleotide sequence ID" value="NZ_CP042243.1"/>
</dbReference>
<comment type="similarity">
    <text evidence="3">Belongs to the class-II aminoacyl-tRNA synthetase family.</text>
</comment>
<evidence type="ECO:0000256" key="11">
    <source>
        <dbReference type="ARBA" id="ARBA00022840"/>
    </source>
</evidence>
<proteinExistence type="inferred from homology"/>
<evidence type="ECO:0000256" key="16">
    <source>
        <dbReference type="SAM" id="Coils"/>
    </source>
</evidence>
<evidence type="ECO:0000256" key="4">
    <source>
        <dbReference type="ARBA" id="ARBA00013168"/>
    </source>
</evidence>
<dbReference type="GO" id="GO:0006419">
    <property type="term" value="P:alanyl-tRNA aminoacylation"/>
    <property type="evidence" value="ECO:0007669"/>
    <property type="project" value="InterPro"/>
</dbReference>
<dbReference type="GO" id="GO:0005524">
    <property type="term" value="F:ATP binding"/>
    <property type="evidence" value="ECO:0007669"/>
    <property type="project" value="UniProtKB-KW"/>
</dbReference>
<evidence type="ECO:0000256" key="15">
    <source>
        <dbReference type="ARBA" id="ARBA00032577"/>
    </source>
</evidence>
<keyword evidence="13" id="KW-0648">Protein biosynthesis</keyword>
<evidence type="ECO:0000256" key="9">
    <source>
        <dbReference type="ARBA" id="ARBA00022741"/>
    </source>
</evidence>
<dbReference type="InterPro" id="IPR012947">
    <property type="entry name" value="tRNA_SAD"/>
</dbReference>
<sequence length="399" mass="45973">MTKKLFFKNVYLKEFTANIISKEEIEGEFHIVLDQTAFYPEGGGQPCDTGTIDSLKVCYVYEKDNKIYHIVDKKPTKLNNVKCTIDWEKRFDHMQQHLGQHILSACFEELFDAETVGFHLGTAFVTIDVTLSDLSNDQAQKVEYLANQVVFNNLRVNQLYPNPSKLSELPLRKPPKVDKNIRIIEIDQFDFSPCGGTHPSYTGEVGLIKIRKWEKIRNNIRIEFVCGNRALKDFTWKNDYIYKIANLLSIKDLDVLNGIEKIYSNYHSQQKEIKKLKEQLLNYEAFALYQEADIHKEIKIIYKIYDNRDFNELRTLATKIISKPNAIVLFGARNKKAQMILSSSKQIEINMNEIFKKVCIIFNGKGGGNNHNAQGGGDNLSKLEDALKEAKNIIINQYI</sequence>
<keyword evidence="14" id="KW-0030">Aminoacyl-tRNA synthetase</keyword>
<evidence type="ECO:0000256" key="8">
    <source>
        <dbReference type="ARBA" id="ARBA00022723"/>
    </source>
</evidence>
<keyword evidence="7" id="KW-0436">Ligase</keyword>
<feature type="coiled-coil region" evidence="16">
    <location>
        <begin position="259"/>
        <end position="286"/>
    </location>
</feature>
<keyword evidence="9" id="KW-0547">Nucleotide-binding</keyword>
<dbReference type="PANTHER" id="PTHR43462">
    <property type="entry name" value="ALANYL-TRNA EDITING PROTEIN"/>
    <property type="match status" value="1"/>
</dbReference>
<dbReference type="EC" id="6.1.1.7" evidence="4"/>
<evidence type="ECO:0000256" key="3">
    <source>
        <dbReference type="ARBA" id="ARBA00008226"/>
    </source>
</evidence>
<keyword evidence="8" id="KW-0479">Metal-binding</keyword>
<evidence type="ECO:0000256" key="2">
    <source>
        <dbReference type="ARBA" id="ARBA00004496"/>
    </source>
</evidence>
<comment type="cofactor">
    <cofactor evidence="1">
        <name>Zn(2+)</name>
        <dbReference type="ChEBI" id="CHEBI:29105"/>
    </cofactor>
</comment>
<keyword evidence="10" id="KW-0862">Zinc</keyword>
<keyword evidence="19" id="KW-1185">Reference proteome</keyword>
<dbReference type="GO" id="GO:0000049">
    <property type="term" value="F:tRNA binding"/>
    <property type="evidence" value="ECO:0007669"/>
    <property type="project" value="UniProtKB-KW"/>
</dbReference>
<comment type="subcellular location">
    <subcellularLocation>
        <location evidence="2">Cytoplasm</location>
    </subcellularLocation>
</comment>
<dbReference type="InterPro" id="IPR003156">
    <property type="entry name" value="DHHA1_dom"/>
</dbReference>
<dbReference type="PROSITE" id="PS50860">
    <property type="entry name" value="AA_TRNA_LIGASE_II_ALA"/>
    <property type="match status" value="1"/>
</dbReference>
<evidence type="ECO:0000259" key="17">
    <source>
        <dbReference type="PROSITE" id="PS50860"/>
    </source>
</evidence>
<dbReference type="InterPro" id="IPR009000">
    <property type="entry name" value="Transl_B-barrel_sf"/>
</dbReference>
<dbReference type="Pfam" id="PF01411">
    <property type="entry name" value="tRNA-synt_2c"/>
    <property type="match status" value="1"/>
</dbReference>
<protein>
    <recommendedName>
        <fullName evidence="5">Alanine--tRNA ligase</fullName>
        <ecNumber evidence="4">6.1.1.7</ecNumber>
    </recommendedName>
    <alternativeName>
        <fullName evidence="15">Alanyl-tRNA synthetase</fullName>
    </alternativeName>
</protein>
<dbReference type="EMBL" id="CP042243">
    <property type="protein sequence ID" value="QEK12392.1"/>
    <property type="molecule type" value="Genomic_DNA"/>
</dbReference>
<evidence type="ECO:0000256" key="5">
    <source>
        <dbReference type="ARBA" id="ARBA00017959"/>
    </source>
</evidence>
<evidence type="ECO:0000256" key="13">
    <source>
        <dbReference type="ARBA" id="ARBA00022917"/>
    </source>
</evidence>
<dbReference type="InterPro" id="IPR051335">
    <property type="entry name" value="Alanyl-tRNA_Editing_Enzymes"/>
</dbReference>
<dbReference type="SUPFAM" id="SSF55186">
    <property type="entry name" value="ThrRS/AlaRS common domain"/>
    <property type="match status" value="1"/>
</dbReference>
<dbReference type="Gene3D" id="2.40.30.130">
    <property type="match status" value="1"/>
</dbReference>
<dbReference type="GO" id="GO:0004813">
    <property type="term" value="F:alanine-tRNA ligase activity"/>
    <property type="evidence" value="ECO:0007669"/>
    <property type="project" value="UniProtKB-EC"/>
</dbReference>
<feature type="domain" description="Alanyl-transfer RNA synthetases family profile" evidence="17">
    <location>
        <begin position="1"/>
        <end position="236"/>
    </location>
</feature>
<evidence type="ECO:0000256" key="10">
    <source>
        <dbReference type="ARBA" id="ARBA00022833"/>
    </source>
</evidence>
<evidence type="ECO:0000256" key="12">
    <source>
        <dbReference type="ARBA" id="ARBA00022884"/>
    </source>
</evidence>
<evidence type="ECO:0000313" key="18">
    <source>
        <dbReference type="EMBL" id="QEK12392.1"/>
    </source>
</evidence>
<dbReference type="PANTHER" id="PTHR43462:SF1">
    <property type="entry name" value="ALANYL-TRNA EDITING PROTEIN AARSD1"/>
    <property type="match status" value="1"/>
</dbReference>
<evidence type="ECO:0000256" key="6">
    <source>
        <dbReference type="ARBA" id="ARBA00022555"/>
    </source>
</evidence>
<evidence type="ECO:0000313" key="19">
    <source>
        <dbReference type="Proteomes" id="UP000324646"/>
    </source>
</evidence>
<dbReference type="Pfam" id="PF07973">
    <property type="entry name" value="tRNA_SAD"/>
    <property type="match status" value="1"/>
</dbReference>
<dbReference type="GO" id="GO:0002161">
    <property type="term" value="F:aminoacyl-tRNA deacylase activity"/>
    <property type="evidence" value="ECO:0007669"/>
    <property type="project" value="UniProtKB-ARBA"/>
</dbReference>
<evidence type="ECO:0000256" key="7">
    <source>
        <dbReference type="ARBA" id="ARBA00022598"/>
    </source>
</evidence>